<reference evidence="2 3" key="1">
    <citation type="journal article" date="2016" name="Int. J. Syst. Evol. Microbiol.">
        <title>Arsenicitalea aurantiaca gen. nov., sp. nov., a new member of the family Hyphomicrobiaceae, isolated from high-arsenic sediment.</title>
        <authorList>
            <person name="Mu Y."/>
            <person name="Zhou L."/>
            <person name="Zeng X.C."/>
            <person name="Liu L."/>
            <person name="Pan Y."/>
            <person name="Chen X."/>
            <person name="Wang J."/>
            <person name="Li S."/>
            <person name="Li W.J."/>
            <person name="Wang Y."/>
        </authorList>
    </citation>
    <scope>NUCLEOTIDE SEQUENCE [LARGE SCALE GENOMIC DNA]</scope>
    <source>
        <strain evidence="2 3">42-50</strain>
    </source>
</reference>
<evidence type="ECO:0000313" key="3">
    <source>
        <dbReference type="Proteomes" id="UP000281547"/>
    </source>
</evidence>
<dbReference type="EMBL" id="RZNJ01000002">
    <property type="protein sequence ID" value="RUT32651.1"/>
    <property type="molecule type" value="Genomic_DNA"/>
</dbReference>
<comment type="caution">
    <text evidence="2">The sequence shown here is derived from an EMBL/GenBank/DDBJ whole genome shotgun (WGS) entry which is preliminary data.</text>
</comment>
<feature type="region of interest" description="Disordered" evidence="1">
    <location>
        <begin position="61"/>
        <end position="95"/>
    </location>
</feature>
<gene>
    <name evidence="2" type="ORF">EMQ25_05760</name>
</gene>
<name>A0A433XEX6_9HYPH</name>
<accession>A0A433XEX6</accession>
<protein>
    <submittedName>
        <fullName evidence="2">Uncharacterized protein</fullName>
    </submittedName>
</protein>
<organism evidence="2 3">
    <name type="scientific">Arsenicitalea aurantiaca</name>
    <dbReference type="NCBI Taxonomy" id="1783274"/>
    <lineage>
        <taxon>Bacteria</taxon>
        <taxon>Pseudomonadati</taxon>
        <taxon>Pseudomonadota</taxon>
        <taxon>Alphaproteobacteria</taxon>
        <taxon>Hyphomicrobiales</taxon>
        <taxon>Devosiaceae</taxon>
        <taxon>Arsenicitalea</taxon>
    </lineage>
</organism>
<dbReference type="AlphaFoldDB" id="A0A433XEX6"/>
<keyword evidence="3" id="KW-1185">Reference proteome</keyword>
<sequence>MTELFVKGDRFQVSETVEIKTPKGALLARYLPGSDYGVTPRNLEFANGLLAQGKASRALSARERSANRLSPSPARLKGAVKVTPKKTARKKEQAK</sequence>
<dbReference type="Proteomes" id="UP000281547">
    <property type="component" value="Unassembled WGS sequence"/>
</dbReference>
<dbReference type="RefSeq" id="WP_127187608.1">
    <property type="nucleotide sequence ID" value="NZ_RZNJ01000002.1"/>
</dbReference>
<evidence type="ECO:0000256" key="1">
    <source>
        <dbReference type="SAM" id="MobiDB-lite"/>
    </source>
</evidence>
<proteinExistence type="predicted"/>
<evidence type="ECO:0000313" key="2">
    <source>
        <dbReference type="EMBL" id="RUT32651.1"/>
    </source>
</evidence>